<dbReference type="GO" id="GO:0016020">
    <property type="term" value="C:membrane"/>
    <property type="evidence" value="ECO:0007669"/>
    <property type="project" value="UniProtKB-SubCell"/>
</dbReference>
<gene>
    <name evidence="9" type="ORF">M409DRAFT_22995</name>
</gene>
<keyword evidence="10" id="KW-1185">Reference proteome</keyword>
<comment type="subcellular location">
    <subcellularLocation>
        <location evidence="1">Membrane</location>
        <topology evidence="1">Multi-pass membrane protein</topology>
    </subcellularLocation>
</comment>
<evidence type="ECO:0000256" key="4">
    <source>
        <dbReference type="ARBA" id="ARBA00022692"/>
    </source>
</evidence>
<keyword evidence="5 7" id="KW-1133">Transmembrane helix</keyword>
<keyword evidence="4 7" id="KW-0812">Transmembrane</keyword>
<dbReference type="InterPro" id="IPR001173">
    <property type="entry name" value="Glyco_trans_2-like"/>
</dbReference>
<organism evidence="9 10">
    <name type="scientific">Zasmidium cellare ATCC 36951</name>
    <dbReference type="NCBI Taxonomy" id="1080233"/>
    <lineage>
        <taxon>Eukaryota</taxon>
        <taxon>Fungi</taxon>
        <taxon>Dikarya</taxon>
        <taxon>Ascomycota</taxon>
        <taxon>Pezizomycotina</taxon>
        <taxon>Dothideomycetes</taxon>
        <taxon>Dothideomycetidae</taxon>
        <taxon>Mycosphaerellales</taxon>
        <taxon>Mycosphaerellaceae</taxon>
        <taxon>Zasmidium</taxon>
    </lineage>
</organism>
<dbReference type="InterPro" id="IPR050321">
    <property type="entry name" value="Glycosyltr_2/OpgH_subfam"/>
</dbReference>
<dbReference type="Pfam" id="PF13632">
    <property type="entry name" value="Glyco_trans_2_3"/>
    <property type="match status" value="1"/>
</dbReference>
<evidence type="ECO:0000256" key="1">
    <source>
        <dbReference type="ARBA" id="ARBA00004141"/>
    </source>
</evidence>
<dbReference type="RefSeq" id="XP_033667835.1">
    <property type="nucleotide sequence ID" value="XM_033806586.1"/>
</dbReference>
<evidence type="ECO:0000313" key="10">
    <source>
        <dbReference type="Proteomes" id="UP000799537"/>
    </source>
</evidence>
<sequence length="648" mass="73167">MTTAFTSSEQRRLPSGATTIIQECNGSSENFDYEGSATWSSAIQEDARPTQATSLRSILGTIAHIALCLAWIWYLHARLRACWYSTSTTAAKYRYEWLILLCEVVQACPEILQIMEITTSFAAAGSSRRPSLKLRGDTAPMVHVFVTVCGEDVDIIMDTVHAAAIQNYPKSSYRVFVLDDSKDDRLRLAVDRLNERLKRTSHHPVCYLDREKKPGIPHYYKSGNLRFGHEVSKELYGSSEFVAALDADMIPEADWLAKTVPHLLRSPTTALVSPPQLSYNIPEGDELGQDSNVFQLIMEPIRDSFGCSQCSGSGYVMRRRALDSIGGWPLSNVGEDIVCSYVLVQAGWKAAFIEDELQFGMAPGSLHAYAAQRVRWTAGSLLVARKFNFFLPWLNKSSLSSAQRFFGMHHAFKTYFSTALILPLILLPLLALSPGLISTHETLDRRALRTPYLFLWLSSKIWKYLIFSQVGTKNLSNISRNRYWVVPYHITALLQSFTTTPQNTPFTATGTLKSPLDERSPSHRRPLLERLSNPLVLMHTLYFLFASLALMKTFAAMISSKTQDSLPPNSYIHTAAILRLVEIFCATATPVRYMLFPPSVRERREYLVKDERTGVYRSRRKTWVKREGGVVSWRELVEVGVVFVGDWL</sequence>
<feature type="domain" description="Glycosyltransferase 2-like" evidence="8">
    <location>
        <begin position="242"/>
        <end position="434"/>
    </location>
</feature>
<feature type="transmembrane region" description="Helical" evidence="7">
    <location>
        <begin position="570"/>
        <end position="595"/>
    </location>
</feature>
<name>A0A6A6CNB1_ZASCE</name>
<evidence type="ECO:0000256" key="5">
    <source>
        <dbReference type="ARBA" id="ARBA00022989"/>
    </source>
</evidence>
<feature type="transmembrane region" description="Helical" evidence="7">
    <location>
        <begin position="58"/>
        <end position="75"/>
    </location>
</feature>
<reference evidence="9" key="1">
    <citation type="journal article" date="2020" name="Stud. Mycol.">
        <title>101 Dothideomycetes genomes: a test case for predicting lifestyles and emergence of pathogens.</title>
        <authorList>
            <person name="Haridas S."/>
            <person name="Albert R."/>
            <person name="Binder M."/>
            <person name="Bloem J."/>
            <person name="Labutti K."/>
            <person name="Salamov A."/>
            <person name="Andreopoulos B."/>
            <person name="Baker S."/>
            <person name="Barry K."/>
            <person name="Bills G."/>
            <person name="Bluhm B."/>
            <person name="Cannon C."/>
            <person name="Castanera R."/>
            <person name="Culley D."/>
            <person name="Daum C."/>
            <person name="Ezra D."/>
            <person name="Gonzalez J."/>
            <person name="Henrissat B."/>
            <person name="Kuo A."/>
            <person name="Liang C."/>
            <person name="Lipzen A."/>
            <person name="Lutzoni F."/>
            <person name="Magnuson J."/>
            <person name="Mondo S."/>
            <person name="Nolan M."/>
            <person name="Ohm R."/>
            <person name="Pangilinan J."/>
            <person name="Park H.-J."/>
            <person name="Ramirez L."/>
            <person name="Alfaro M."/>
            <person name="Sun H."/>
            <person name="Tritt A."/>
            <person name="Yoshinaga Y."/>
            <person name="Zwiers L.-H."/>
            <person name="Turgeon B."/>
            <person name="Goodwin S."/>
            <person name="Spatafora J."/>
            <person name="Crous P."/>
            <person name="Grigoriev I."/>
        </authorList>
    </citation>
    <scope>NUCLEOTIDE SEQUENCE</scope>
    <source>
        <strain evidence="9">ATCC 36951</strain>
    </source>
</reference>
<evidence type="ECO:0000256" key="6">
    <source>
        <dbReference type="ARBA" id="ARBA00023136"/>
    </source>
</evidence>
<dbReference type="OrthoDB" id="72851at2759"/>
<dbReference type="Gene3D" id="3.90.550.10">
    <property type="entry name" value="Spore Coat Polysaccharide Biosynthesis Protein SpsA, Chain A"/>
    <property type="match status" value="1"/>
</dbReference>
<evidence type="ECO:0000256" key="2">
    <source>
        <dbReference type="ARBA" id="ARBA00022676"/>
    </source>
</evidence>
<dbReference type="GO" id="GO:0016757">
    <property type="term" value="F:glycosyltransferase activity"/>
    <property type="evidence" value="ECO:0007669"/>
    <property type="project" value="UniProtKB-KW"/>
</dbReference>
<evidence type="ECO:0000256" key="3">
    <source>
        <dbReference type="ARBA" id="ARBA00022679"/>
    </source>
</evidence>
<proteinExistence type="predicted"/>
<keyword evidence="6 7" id="KW-0472">Membrane</keyword>
<evidence type="ECO:0000259" key="8">
    <source>
        <dbReference type="Pfam" id="PF13632"/>
    </source>
</evidence>
<evidence type="ECO:0000313" key="9">
    <source>
        <dbReference type="EMBL" id="KAF2166946.1"/>
    </source>
</evidence>
<feature type="transmembrane region" description="Helical" evidence="7">
    <location>
        <begin position="535"/>
        <end position="558"/>
    </location>
</feature>
<dbReference type="PANTHER" id="PTHR43867">
    <property type="entry name" value="CELLULOSE SYNTHASE CATALYTIC SUBUNIT A [UDP-FORMING]"/>
    <property type="match status" value="1"/>
</dbReference>
<keyword evidence="2" id="KW-0328">Glycosyltransferase</keyword>
<dbReference type="GeneID" id="54559858"/>
<keyword evidence="3 9" id="KW-0808">Transferase</keyword>
<dbReference type="InterPro" id="IPR029044">
    <property type="entry name" value="Nucleotide-diphossugar_trans"/>
</dbReference>
<dbReference type="Proteomes" id="UP000799537">
    <property type="component" value="Unassembled WGS sequence"/>
</dbReference>
<accession>A0A6A6CNB1</accession>
<dbReference type="EMBL" id="ML993595">
    <property type="protein sequence ID" value="KAF2166946.1"/>
    <property type="molecule type" value="Genomic_DNA"/>
</dbReference>
<protein>
    <submittedName>
        <fullName evidence="9">Glycosyltransferase family 2 protein</fullName>
    </submittedName>
</protein>
<dbReference type="AlphaFoldDB" id="A0A6A6CNB1"/>
<dbReference type="PANTHER" id="PTHR43867:SF2">
    <property type="entry name" value="CELLULOSE SYNTHASE CATALYTIC SUBUNIT A [UDP-FORMING]"/>
    <property type="match status" value="1"/>
</dbReference>
<dbReference type="SUPFAM" id="SSF53448">
    <property type="entry name" value="Nucleotide-diphospho-sugar transferases"/>
    <property type="match status" value="1"/>
</dbReference>
<feature type="transmembrane region" description="Helical" evidence="7">
    <location>
        <begin position="414"/>
        <end position="433"/>
    </location>
</feature>
<evidence type="ECO:0000256" key="7">
    <source>
        <dbReference type="SAM" id="Phobius"/>
    </source>
</evidence>